<keyword evidence="3" id="KW-0328">Glycosyltransferase</keyword>
<dbReference type="OrthoDB" id="114108at2"/>
<proteinExistence type="predicted"/>
<dbReference type="AlphaFoldDB" id="A0A1L3SUH9"/>
<evidence type="ECO:0000256" key="4">
    <source>
        <dbReference type="ARBA" id="ARBA00022679"/>
    </source>
</evidence>
<keyword evidence="5" id="KW-0472">Membrane</keyword>
<dbReference type="InterPro" id="IPR029044">
    <property type="entry name" value="Nucleotide-diphossugar_trans"/>
</dbReference>
<dbReference type="RefSeq" id="WP_072606432.1">
    <property type="nucleotide sequence ID" value="NZ_CP018171.1"/>
</dbReference>
<evidence type="ECO:0000256" key="2">
    <source>
        <dbReference type="ARBA" id="ARBA00022475"/>
    </source>
</evidence>
<dbReference type="GO" id="GO:0016757">
    <property type="term" value="F:glycosyltransferase activity"/>
    <property type="evidence" value="ECO:0007669"/>
    <property type="project" value="UniProtKB-KW"/>
</dbReference>
<dbReference type="PANTHER" id="PTHR43646">
    <property type="entry name" value="GLYCOSYLTRANSFERASE"/>
    <property type="match status" value="1"/>
</dbReference>
<comment type="subcellular location">
    <subcellularLocation>
        <location evidence="1">Cell membrane</location>
    </subcellularLocation>
</comment>
<evidence type="ECO:0000259" key="6">
    <source>
        <dbReference type="Pfam" id="PF00535"/>
    </source>
</evidence>
<dbReference type="Proteomes" id="UP000182840">
    <property type="component" value="Chromosome"/>
</dbReference>
<dbReference type="STRING" id="1670800.BSQ44_17520"/>
<dbReference type="SUPFAM" id="SSF53448">
    <property type="entry name" value="Nucleotide-diphospho-sugar transferases"/>
    <property type="match status" value="1"/>
</dbReference>
<evidence type="ECO:0000313" key="7">
    <source>
        <dbReference type="EMBL" id="APH72962.1"/>
    </source>
</evidence>
<keyword evidence="2" id="KW-1003">Cell membrane</keyword>
<evidence type="ECO:0000256" key="3">
    <source>
        <dbReference type="ARBA" id="ARBA00022676"/>
    </source>
</evidence>
<dbReference type="KEGG" id="meso:BSQ44_17520"/>
<evidence type="ECO:0000256" key="1">
    <source>
        <dbReference type="ARBA" id="ARBA00004236"/>
    </source>
</evidence>
<reference evidence="8" key="1">
    <citation type="submission" date="2016-11" db="EMBL/GenBank/DDBJ databases">
        <title>Mesorhizobium oceanicum sp. nov., isolated from deep seawater in South China Sea.</title>
        <authorList>
            <person name="Fu G.-Y."/>
        </authorList>
    </citation>
    <scope>NUCLEOTIDE SEQUENCE [LARGE SCALE GENOMIC DNA]</scope>
    <source>
        <strain evidence="8">B7</strain>
    </source>
</reference>
<organism evidence="7 8">
    <name type="scientific">Aquibium oceanicum</name>
    <dbReference type="NCBI Taxonomy" id="1670800"/>
    <lineage>
        <taxon>Bacteria</taxon>
        <taxon>Pseudomonadati</taxon>
        <taxon>Pseudomonadota</taxon>
        <taxon>Alphaproteobacteria</taxon>
        <taxon>Hyphomicrobiales</taxon>
        <taxon>Phyllobacteriaceae</taxon>
        <taxon>Aquibium</taxon>
    </lineage>
</organism>
<dbReference type="GO" id="GO:0005886">
    <property type="term" value="C:plasma membrane"/>
    <property type="evidence" value="ECO:0007669"/>
    <property type="project" value="UniProtKB-SubCell"/>
</dbReference>
<dbReference type="Gene3D" id="3.90.550.10">
    <property type="entry name" value="Spore Coat Polysaccharide Biosynthesis Protein SpsA, Chain A"/>
    <property type="match status" value="1"/>
</dbReference>
<keyword evidence="8" id="KW-1185">Reference proteome</keyword>
<evidence type="ECO:0000313" key="8">
    <source>
        <dbReference type="Proteomes" id="UP000182840"/>
    </source>
</evidence>
<accession>A0A1L3SUH9</accession>
<name>A0A1L3SUH9_9HYPH</name>
<sequence length="359" mass="38679">MRTTYSPRVAIPARNEAARLPGIVRALAGQSWQRLSGAVLPVVIVLNNSDDGSREILETVIANTPSLSVTIVDVRFSKDDAHVGSARRLAMEVAISQEGPEPLVLLTTDADAIPDTRWVEANIAAIDTGADVVGGEIFGDEDEERSLGPGFCRRASLHRTYTRLADDLAALIDPLEYDPAPRHTDHSGASIAVTAAAYRAVGGLRALPVREDIDLVERLLLAGFKLRHDPAVKVTVSARLVGRARNGMANCIREWVEQEAVGMPHLVEGPLRIERRHASRRAIRTTDFRRPVEVASLANTLGVDLSRLLDSDGGPLGINHLIARHAPAELDAPGTTPVDQAIAAIMERIAQREGRAHAA</sequence>
<evidence type="ECO:0000256" key="5">
    <source>
        <dbReference type="ARBA" id="ARBA00023136"/>
    </source>
</evidence>
<dbReference type="EMBL" id="CP018171">
    <property type="protein sequence ID" value="APH72962.1"/>
    <property type="molecule type" value="Genomic_DNA"/>
</dbReference>
<protein>
    <recommendedName>
        <fullName evidence="6">Glycosyltransferase 2-like domain-containing protein</fullName>
    </recommendedName>
</protein>
<dbReference type="Pfam" id="PF00535">
    <property type="entry name" value="Glycos_transf_2"/>
    <property type="match status" value="1"/>
</dbReference>
<feature type="domain" description="Glycosyltransferase 2-like" evidence="6">
    <location>
        <begin position="9"/>
        <end position="149"/>
    </location>
</feature>
<keyword evidence="4" id="KW-0808">Transferase</keyword>
<gene>
    <name evidence="7" type="ORF">BSQ44_17520</name>
</gene>
<dbReference type="InterPro" id="IPR001173">
    <property type="entry name" value="Glyco_trans_2-like"/>
</dbReference>
<dbReference type="PANTHER" id="PTHR43646:SF2">
    <property type="entry name" value="GLYCOSYLTRANSFERASE 2-LIKE DOMAIN-CONTAINING PROTEIN"/>
    <property type="match status" value="1"/>
</dbReference>